<dbReference type="AlphaFoldDB" id="A0ABC9XG68"/>
<dbReference type="EMBL" id="BAAFJT010000015">
    <property type="protein sequence ID" value="GAB0196688.1"/>
    <property type="molecule type" value="Genomic_DNA"/>
</dbReference>
<sequence length="71" mass="7948">MPPPPCDDILAELGQAATSRAVRERDSQNCIGTRGPMEYAKSQQEFKKIQDYAFANPTAKFRTHYSLKGNT</sequence>
<proteinExistence type="predicted"/>
<accession>A0ABC9XG68</accession>
<dbReference type="Proteomes" id="UP001623348">
    <property type="component" value="Unassembled WGS sequence"/>
</dbReference>
<name>A0ABC9XG68_GRUJA</name>
<reference evidence="1 2" key="1">
    <citation type="submission" date="2024-06" db="EMBL/GenBank/DDBJ databases">
        <title>The draft genome of Grus japonensis, version 3.</title>
        <authorList>
            <person name="Nabeshima K."/>
            <person name="Suzuki S."/>
            <person name="Onuma M."/>
        </authorList>
    </citation>
    <scope>NUCLEOTIDE SEQUENCE [LARGE SCALE GENOMIC DNA]</scope>
    <source>
        <strain evidence="1 2">451A</strain>
    </source>
</reference>
<protein>
    <submittedName>
        <fullName evidence="1">Uncharacterized protein</fullName>
    </submittedName>
</protein>
<gene>
    <name evidence="1" type="ORF">GRJ2_002134100</name>
</gene>
<evidence type="ECO:0000313" key="1">
    <source>
        <dbReference type="EMBL" id="GAB0196688.1"/>
    </source>
</evidence>
<organism evidence="1 2">
    <name type="scientific">Grus japonensis</name>
    <name type="common">Japanese crane</name>
    <name type="synonym">Red-crowned crane</name>
    <dbReference type="NCBI Taxonomy" id="30415"/>
    <lineage>
        <taxon>Eukaryota</taxon>
        <taxon>Metazoa</taxon>
        <taxon>Chordata</taxon>
        <taxon>Craniata</taxon>
        <taxon>Vertebrata</taxon>
        <taxon>Euteleostomi</taxon>
        <taxon>Archelosauria</taxon>
        <taxon>Archosauria</taxon>
        <taxon>Dinosauria</taxon>
        <taxon>Saurischia</taxon>
        <taxon>Theropoda</taxon>
        <taxon>Coelurosauria</taxon>
        <taxon>Aves</taxon>
        <taxon>Neognathae</taxon>
        <taxon>Neoaves</taxon>
        <taxon>Gruiformes</taxon>
        <taxon>Gruidae</taxon>
        <taxon>Grus</taxon>
    </lineage>
</organism>
<evidence type="ECO:0000313" key="2">
    <source>
        <dbReference type="Proteomes" id="UP001623348"/>
    </source>
</evidence>
<keyword evidence="2" id="KW-1185">Reference proteome</keyword>
<comment type="caution">
    <text evidence="1">The sequence shown here is derived from an EMBL/GenBank/DDBJ whole genome shotgun (WGS) entry which is preliminary data.</text>
</comment>